<evidence type="ECO:0000313" key="3">
    <source>
        <dbReference type="WBParaSite" id="TREG1_14830.1"/>
    </source>
</evidence>
<reference evidence="3" key="2">
    <citation type="submission" date="2023-11" db="UniProtKB">
        <authorList>
            <consortium name="WormBaseParasite"/>
        </authorList>
    </citation>
    <scope>IDENTIFICATION</scope>
</reference>
<name>A0AA85JEB6_TRIRE</name>
<organism evidence="2 3">
    <name type="scientific">Trichobilharzia regenti</name>
    <name type="common">Nasal bird schistosome</name>
    <dbReference type="NCBI Taxonomy" id="157069"/>
    <lineage>
        <taxon>Eukaryota</taxon>
        <taxon>Metazoa</taxon>
        <taxon>Spiralia</taxon>
        <taxon>Lophotrochozoa</taxon>
        <taxon>Platyhelminthes</taxon>
        <taxon>Trematoda</taxon>
        <taxon>Digenea</taxon>
        <taxon>Strigeidida</taxon>
        <taxon>Schistosomatoidea</taxon>
        <taxon>Schistosomatidae</taxon>
        <taxon>Trichobilharzia</taxon>
    </lineage>
</organism>
<reference evidence="2" key="1">
    <citation type="submission" date="2022-06" db="EMBL/GenBank/DDBJ databases">
        <authorList>
            <person name="Berger JAMES D."/>
            <person name="Berger JAMES D."/>
        </authorList>
    </citation>
    <scope>NUCLEOTIDE SEQUENCE [LARGE SCALE GENOMIC DNA]</scope>
</reference>
<dbReference type="AlphaFoldDB" id="A0AA85JEB6"/>
<protein>
    <submittedName>
        <fullName evidence="3">Uncharacterized protein</fullName>
    </submittedName>
</protein>
<dbReference type="WBParaSite" id="TREG1_14830.1">
    <property type="protein sequence ID" value="TREG1_14830.1"/>
    <property type="gene ID" value="TREG1_14830"/>
</dbReference>
<sequence length="218" mass="25652">MWSKMLSEENIEIFKSYINNCEEIESAVNVLLNMIGEDLKEYSVLTTTSIYSPTKIMELETLTRRLSFLKTKYHDELLRQGNLQKRVQELNTVNTSEKLEQKEYPVCFQLEQLHADCFQMDYDIQKIEKSILKNYGTRSSYAEAEKRCNELKQQLASLDSAENCMKREVECLAEQLNQILKHSDLNEEVNNKIWNAVDEGEIDDIGELIENQWKWYIS</sequence>
<keyword evidence="1" id="KW-0175">Coiled coil</keyword>
<dbReference type="Proteomes" id="UP000050795">
    <property type="component" value="Unassembled WGS sequence"/>
</dbReference>
<feature type="coiled-coil region" evidence="1">
    <location>
        <begin position="141"/>
        <end position="168"/>
    </location>
</feature>
<evidence type="ECO:0000256" key="1">
    <source>
        <dbReference type="SAM" id="Coils"/>
    </source>
</evidence>
<proteinExistence type="predicted"/>
<keyword evidence="2" id="KW-1185">Reference proteome</keyword>
<evidence type="ECO:0000313" key="2">
    <source>
        <dbReference type="Proteomes" id="UP000050795"/>
    </source>
</evidence>
<accession>A0AA85JEB6</accession>